<reference evidence="12" key="1">
    <citation type="submission" date="2020-10" db="EMBL/GenBank/DDBJ databases">
        <authorList>
            <person name="Kikuchi T."/>
        </authorList>
    </citation>
    <scope>NUCLEOTIDE SEQUENCE</scope>
    <source>
        <strain evidence="12">NKZ352</strain>
    </source>
</reference>
<evidence type="ECO:0000256" key="7">
    <source>
        <dbReference type="ARBA" id="ARBA00023204"/>
    </source>
</evidence>
<dbReference type="InterPro" id="IPR055410">
    <property type="entry name" value="Beta-prop_CAF1B_HIR1"/>
</dbReference>
<evidence type="ECO:0000256" key="6">
    <source>
        <dbReference type="ARBA" id="ARBA00022853"/>
    </source>
</evidence>
<dbReference type="GO" id="GO:0006334">
    <property type="term" value="P:nucleosome assembly"/>
    <property type="evidence" value="ECO:0007669"/>
    <property type="project" value="TreeGrafter"/>
</dbReference>
<protein>
    <recommendedName>
        <fullName evidence="11">CAF1B/HIR1 beta-propeller domain-containing protein</fullName>
    </recommendedName>
</protein>
<keyword evidence="5" id="KW-0227">DNA damage</keyword>
<dbReference type="Pfam" id="PF24105">
    <property type="entry name" value="Beta-prop_CAF1B_HIR1"/>
    <property type="match status" value="1"/>
</dbReference>
<evidence type="ECO:0000256" key="1">
    <source>
        <dbReference type="ARBA" id="ARBA00004123"/>
    </source>
</evidence>
<keyword evidence="13" id="KW-1185">Reference proteome</keyword>
<evidence type="ECO:0000313" key="12">
    <source>
        <dbReference type="EMBL" id="CAD6186293.1"/>
    </source>
</evidence>
<comment type="caution">
    <text evidence="12">The sequence shown here is derived from an EMBL/GenBank/DDBJ whole genome shotgun (WGS) entry which is preliminary data.</text>
</comment>
<dbReference type="PANTHER" id="PTHR15271">
    <property type="entry name" value="CHROMATIN ASSEMBLY FACTOR 1 SUBUNIT B"/>
    <property type="match status" value="1"/>
</dbReference>
<feature type="region of interest" description="Disordered" evidence="10">
    <location>
        <begin position="399"/>
        <end position="437"/>
    </location>
</feature>
<evidence type="ECO:0000259" key="11">
    <source>
        <dbReference type="Pfam" id="PF24105"/>
    </source>
</evidence>
<evidence type="ECO:0000256" key="2">
    <source>
        <dbReference type="ARBA" id="ARBA00007306"/>
    </source>
</evidence>
<dbReference type="OrthoDB" id="71227at2759"/>
<dbReference type="Proteomes" id="UP000835052">
    <property type="component" value="Unassembled WGS sequence"/>
</dbReference>
<feature type="domain" description="CAF1B/HIR1 beta-propeller" evidence="11">
    <location>
        <begin position="1"/>
        <end position="383"/>
    </location>
</feature>
<keyword evidence="3 9" id="KW-0853">WD repeat</keyword>
<keyword evidence="7" id="KW-0234">DNA repair</keyword>
<organism evidence="12 13">
    <name type="scientific">Caenorhabditis auriculariae</name>
    <dbReference type="NCBI Taxonomy" id="2777116"/>
    <lineage>
        <taxon>Eukaryota</taxon>
        <taxon>Metazoa</taxon>
        <taxon>Ecdysozoa</taxon>
        <taxon>Nematoda</taxon>
        <taxon>Chromadorea</taxon>
        <taxon>Rhabditida</taxon>
        <taxon>Rhabditina</taxon>
        <taxon>Rhabditomorpha</taxon>
        <taxon>Rhabditoidea</taxon>
        <taxon>Rhabditidae</taxon>
        <taxon>Peloderinae</taxon>
        <taxon>Caenorhabditis</taxon>
    </lineage>
</organism>
<dbReference type="PROSITE" id="PS50082">
    <property type="entry name" value="WD_REPEATS_2"/>
    <property type="match status" value="1"/>
</dbReference>
<evidence type="ECO:0000256" key="5">
    <source>
        <dbReference type="ARBA" id="ARBA00022763"/>
    </source>
</evidence>
<evidence type="ECO:0000256" key="10">
    <source>
        <dbReference type="SAM" id="MobiDB-lite"/>
    </source>
</evidence>
<evidence type="ECO:0000256" key="8">
    <source>
        <dbReference type="ARBA" id="ARBA00023242"/>
    </source>
</evidence>
<sequence>MDHYMPQIFWHDRKALLSTDIHRTINHRKYKIVTSSVQKEVRIWEFEFEQDTNLKVSPLSVTFLANLTGHNSAINQVKFSPNKEVNLLASGDCDGRIFIWTLSDALPPPPQDDLPPNKENWVRLKVLNHDSDVSSLCWSPDGTQIASVSNDDCLSVHVASTGKRVFSIRNFRHFPNGVAWDPHGKYIVTMSADRKMDIVDAAKGTRLRSFGSAELPLQMLLPNTPVPCGDSKTTYKLFHDDQLYSFQRGVAFSPCGQLILAPCAHLELGSSDFFGTYAYKRSQIEKDEPSAFYPTLKPTFLVKFCPLIMELLEKKENFLGLPYRVMWVTLTKDSVFLYDSQHEHPIGVVGNIHYNSLTDVSWSDDGKVIIVSSLEGYCSFIKLRIEAWGSSYSAEIERPPSPQLIDTKKRKKKMVSAENEEKPEPKQPTTPKASEIKLTRFLKKDLKHSVDEKKGKIA</sequence>
<comment type="subcellular location">
    <subcellularLocation>
        <location evidence="1">Nucleus</location>
    </subcellularLocation>
</comment>
<dbReference type="InterPro" id="IPR036322">
    <property type="entry name" value="WD40_repeat_dom_sf"/>
</dbReference>
<dbReference type="PANTHER" id="PTHR15271:SF4">
    <property type="entry name" value="CHROMATIN ASSEMBLY FACTOR 1 SUBUNIT B"/>
    <property type="match status" value="1"/>
</dbReference>
<dbReference type="InterPro" id="IPR015943">
    <property type="entry name" value="WD40/YVTN_repeat-like_dom_sf"/>
</dbReference>
<dbReference type="AlphaFoldDB" id="A0A8S1GUE3"/>
<feature type="repeat" description="WD" evidence="9">
    <location>
        <begin position="67"/>
        <end position="103"/>
    </location>
</feature>
<evidence type="ECO:0000256" key="3">
    <source>
        <dbReference type="ARBA" id="ARBA00022574"/>
    </source>
</evidence>
<dbReference type="PROSITE" id="PS50294">
    <property type="entry name" value="WD_REPEATS_REGION"/>
    <property type="match status" value="1"/>
</dbReference>
<dbReference type="GO" id="GO:0006281">
    <property type="term" value="P:DNA repair"/>
    <property type="evidence" value="ECO:0007669"/>
    <property type="project" value="UniProtKB-KW"/>
</dbReference>
<evidence type="ECO:0000256" key="4">
    <source>
        <dbReference type="ARBA" id="ARBA00022737"/>
    </source>
</evidence>
<accession>A0A8S1GUE3</accession>
<keyword evidence="6" id="KW-0156">Chromatin regulator</keyword>
<dbReference type="InterPro" id="IPR001680">
    <property type="entry name" value="WD40_rpt"/>
</dbReference>
<proteinExistence type="inferred from homology"/>
<keyword evidence="4" id="KW-0677">Repeat</keyword>
<dbReference type="EMBL" id="CAJGYM010000004">
    <property type="protein sequence ID" value="CAD6186293.1"/>
    <property type="molecule type" value="Genomic_DNA"/>
</dbReference>
<gene>
    <name evidence="12" type="ORF">CAUJ_LOCUS2212</name>
</gene>
<evidence type="ECO:0000313" key="13">
    <source>
        <dbReference type="Proteomes" id="UP000835052"/>
    </source>
</evidence>
<name>A0A8S1GUE3_9PELO</name>
<dbReference type="SUPFAM" id="SSF50978">
    <property type="entry name" value="WD40 repeat-like"/>
    <property type="match status" value="1"/>
</dbReference>
<dbReference type="Gene3D" id="2.130.10.10">
    <property type="entry name" value="YVTN repeat-like/Quinoprotein amine dehydrogenase"/>
    <property type="match status" value="1"/>
</dbReference>
<dbReference type="InterPro" id="IPR045145">
    <property type="entry name" value="PTHR15271"/>
</dbReference>
<dbReference type="GO" id="GO:0005634">
    <property type="term" value="C:nucleus"/>
    <property type="evidence" value="ECO:0007669"/>
    <property type="project" value="UniProtKB-SubCell"/>
</dbReference>
<keyword evidence="8" id="KW-0539">Nucleus</keyword>
<evidence type="ECO:0000256" key="9">
    <source>
        <dbReference type="PROSITE-ProRule" id="PRU00221"/>
    </source>
</evidence>
<dbReference type="GO" id="GO:0006335">
    <property type="term" value="P:DNA replication-dependent chromatin assembly"/>
    <property type="evidence" value="ECO:0007669"/>
    <property type="project" value="InterPro"/>
</dbReference>
<dbReference type="SMART" id="SM00320">
    <property type="entry name" value="WD40"/>
    <property type="match status" value="4"/>
</dbReference>
<dbReference type="GO" id="GO:0033186">
    <property type="term" value="C:CAF-1 complex"/>
    <property type="evidence" value="ECO:0007669"/>
    <property type="project" value="TreeGrafter"/>
</dbReference>
<comment type="similarity">
    <text evidence="2">Belongs to the WD repeat HIR1 family.</text>
</comment>